<dbReference type="EC" id="6.1.1.21" evidence="9"/>
<dbReference type="GO" id="GO:0005737">
    <property type="term" value="C:cytoplasm"/>
    <property type="evidence" value="ECO:0007669"/>
    <property type="project" value="UniProtKB-SubCell"/>
</dbReference>
<sequence>MQAAQPEETMSDKLIKAQTLKGFRDYLPDAAMAREHIIDVARRVYRSYGFSPIDTPALEYSEILLGKGSDETDKQMFRFRDQGDRDVAMRFDLTIPFARFAAQHLADIGTPFKRYHIGTVWRAEKPQKGRFREFMQCDFDTIGTDANAADIETLLVIHDLLEQIGIERFTIRVNHRQLLNGLLEKIGLADRSVGVLRALDKLPKIGRDKVLAEMTGDVGADEAAAAQVLDFAELSGSPEEVLSKVESLVTGSERGLDGVNRLRELFATVRTAGIDAGRVQLDVSIARGLDYYTGTIYETFLDDLPKIGSVCSGGRYDNLAGLFTKQPLPGVGASLGLDRLLAALQELGVLETTTTPANVLVTLFDKDHLADYIRIGRVLRQAGIATEVYPLFRPLKKQFQYADRKGFKALVVAGGDEFDAGVWTVKNLASGEQQQVREADIAEAIRGISG</sequence>
<evidence type="ECO:0000256" key="8">
    <source>
        <dbReference type="ARBA" id="ARBA00047639"/>
    </source>
</evidence>
<keyword evidence="9" id="KW-0963">Cytoplasm</keyword>
<evidence type="ECO:0000256" key="5">
    <source>
        <dbReference type="ARBA" id="ARBA00022840"/>
    </source>
</evidence>
<dbReference type="PIRSF" id="PIRSF001549">
    <property type="entry name" value="His-tRNA_synth"/>
    <property type="match status" value="1"/>
</dbReference>
<dbReference type="Pfam" id="PF03129">
    <property type="entry name" value="HGTP_anticodon"/>
    <property type="match status" value="1"/>
</dbReference>
<dbReference type="InterPro" id="IPR004154">
    <property type="entry name" value="Anticodon-bd"/>
</dbReference>
<feature type="binding site" evidence="10">
    <location>
        <position position="140"/>
    </location>
    <ligand>
        <name>L-histidine</name>
        <dbReference type="ChEBI" id="CHEBI:57595"/>
    </ligand>
</feature>
<keyword evidence="3 9" id="KW-0436">Ligase</keyword>
<comment type="similarity">
    <text evidence="1 9">Belongs to the class-II aminoacyl-tRNA synthetase family.</text>
</comment>
<evidence type="ECO:0000313" key="12">
    <source>
        <dbReference type="EMBL" id="QDU39430.1"/>
    </source>
</evidence>
<dbReference type="GO" id="GO:0004821">
    <property type="term" value="F:histidine-tRNA ligase activity"/>
    <property type="evidence" value="ECO:0007669"/>
    <property type="project" value="UniProtKB-UniRule"/>
</dbReference>
<dbReference type="PANTHER" id="PTHR11476:SF7">
    <property type="entry name" value="HISTIDINE--TRNA LIGASE"/>
    <property type="match status" value="1"/>
</dbReference>
<feature type="binding site" evidence="10">
    <location>
        <position position="136"/>
    </location>
    <ligand>
        <name>L-histidine</name>
        <dbReference type="ChEBI" id="CHEBI:57595"/>
    </ligand>
</feature>
<evidence type="ECO:0000256" key="10">
    <source>
        <dbReference type="PIRSR" id="PIRSR001549-1"/>
    </source>
</evidence>
<dbReference type="InterPro" id="IPR041715">
    <property type="entry name" value="HisRS-like_core"/>
</dbReference>
<accession>A0A517ZAG7</accession>
<keyword evidence="13" id="KW-1185">Reference proteome</keyword>
<dbReference type="InterPro" id="IPR004516">
    <property type="entry name" value="HisRS/HisZ"/>
</dbReference>
<dbReference type="InterPro" id="IPR036621">
    <property type="entry name" value="Anticodon-bd_dom_sf"/>
</dbReference>
<feature type="binding site" evidence="10">
    <location>
        <begin position="291"/>
        <end position="292"/>
    </location>
    <ligand>
        <name>L-histidine</name>
        <dbReference type="ChEBI" id="CHEBI:57595"/>
    </ligand>
</feature>
<keyword evidence="7 9" id="KW-0030">Aminoacyl-tRNA synthetase</keyword>
<evidence type="ECO:0000259" key="11">
    <source>
        <dbReference type="PROSITE" id="PS50862"/>
    </source>
</evidence>
<feature type="domain" description="Aminoacyl-transfer RNA synthetases class-II family profile" evidence="11">
    <location>
        <begin position="1"/>
        <end position="356"/>
    </location>
</feature>
<reference evidence="12 13" key="1">
    <citation type="submission" date="2019-02" db="EMBL/GenBank/DDBJ databases">
        <title>Deep-cultivation of Planctomycetes and their phenomic and genomic characterization uncovers novel biology.</title>
        <authorList>
            <person name="Wiegand S."/>
            <person name="Jogler M."/>
            <person name="Boedeker C."/>
            <person name="Pinto D."/>
            <person name="Vollmers J."/>
            <person name="Rivas-Marin E."/>
            <person name="Kohn T."/>
            <person name="Peeters S.H."/>
            <person name="Heuer A."/>
            <person name="Rast P."/>
            <person name="Oberbeckmann S."/>
            <person name="Bunk B."/>
            <person name="Jeske O."/>
            <person name="Meyerdierks A."/>
            <person name="Storesund J.E."/>
            <person name="Kallscheuer N."/>
            <person name="Luecker S."/>
            <person name="Lage O.M."/>
            <person name="Pohl T."/>
            <person name="Merkel B.J."/>
            <person name="Hornburger P."/>
            <person name="Mueller R.-W."/>
            <person name="Bruemmer F."/>
            <person name="Labrenz M."/>
            <person name="Spormann A.M."/>
            <person name="Op den Camp H."/>
            <person name="Overmann J."/>
            <person name="Amann R."/>
            <person name="Jetten M.S.M."/>
            <person name="Mascher T."/>
            <person name="Medema M.H."/>
            <person name="Devos D.P."/>
            <person name="Kaster A.-K."/>
            <person name="Ovreas L."/>
            <person name="Rohde M."/>
            <person name="Galperin M.Y."/>
            <person name="Jogler C."/>
        </authorList>
    </citation>
    <scope>NUCLEOTIDE SEQUENCE [LARGE SCALE GENOMIC DNA]</scope>
    <source>
        <strain evidence="12 13">Mal4</strain>
    </source>
</reference>
<name>A0A517ZAG7_9PLAN</name>
<dbReference type="CDD" id="cd00773">
    <property type="entry name" value="HisRS-like_core"/>
    <property type="match status" value="1"/>
</dbReference>
<evidence type="ECO:0000256" key="9">
    <source>
        <dbReference type="HAMAP-Rule" id="MF_00127"/>
    </source>
</evidence>
<dbReference type="CDD" id="cd00859">
    <property type="entry name" value="HisRS_anticodon"/>
    <property type="match status" value="1"/>
</dbReference>
<comment type="subunit">
    <text evidence="2 9">Homodimer.</text>
</comment>
<dbReference type="PROSITE" id="PS50862">
    <property type="entry name" value="AA_TRNA_LIGASE_II"/>
    <property type="match status" value="1"/>
</dbReference>
<evidence type="ECO:0000256" key="1">
    <source>
        <dbReference type="ARBA" id="ARBA00008226"/>
    </source>
</evidence>
<feature type="binding site" evidence="10">
    <location>
        <begin position="92"/>
        <end position="94"/>
    </location>
    <ligand>
        <name>L-histidine</name>
        <dbReference type="ChEBI" id="CHEBI:57595"/>
    </ligand>
</feature>
<evidence type="ECO:0000256" key="7">
    <source>
        <dbReference type="ARBA" id="ARBA00023146"/>
    </source>
</evidence>
<organism evidence="12 13">
    <name type="scientific">Maioricimonas rarisocia</name>
    <dbReference type="NCBI Taxonomy" id="2528026"/>
    <lineage>
        <taxon>Bacteria</taxon>
        <taxon>Pseudomonadati</taxon>
        <taxon>Planctomycetota</taxon>
        <taxon>Planctomycetia</taxon>
        <taxon>Planctomycetales</taxon>
        <taxon>Planctomycetaceae</taxon>
        <taxon>Maioricimonas</taxon>
    </lineage>
</organism>
<keyword evidence="6 9" id="KW-0648">Protein biosynthesis</keyword>
<dbReference type="GO" id="GO:0005524">
    <property type="term" value="F:ATP binding"/>
    <property type="evidence" value="ECO:0007669"/>
    <property type="project" value="UniProtKB-UniRule"/>
</dbReference>
<feature type="binding site" evidence="10">
    <location>
        <position position="287"/>
    </location>
    <ligand>
        <name>L-histidine</name>
        <dbReference type="ChEBI" id="CHEBI:57595"/>
    </ligand>
</feature>
<feature type="binding site" evidence="10">
    <location>
        <position position="122"/>
    </location>
    <ligand>
        <name>L-histidine</name>
        <dbReference type="ChEBI" id="CHEBI:57595"/>
    </ligand>
</feature>
<dbReference type="HAMAP" id="MF_00127">
    <property type="entry name" value="His_tRNA_synth"/>
    <property type="match status" value="1"/>
</dbReference>
<dbReference type="AlphaFoldDB" id="A0A517ZAG7"/>
<dbReference type="KEGG" id="mri:Mal4_37750"/>
<gene>
    <name evidence="9 12" type="primary">hisS</name>
    <name evidence="12" type="ORF">Mal4_37750</name>
</gene>
<dbReference type="InterPro" id="IPR006195">
    <property type="entry name" value="aa-tRNA-synth_II"/>
</dbReference>
<keyword evidence="4 9" id="KW-0547">Nucleotide-binding</keyword>
<comment type="subcellular location">
    <subcellularLocation>
        <location evidence="9">Cytoplasm</location>
    </subcellularLocation>
</comment>
<keyword evidence="5 9" id="KW-0067">ATP-binding</keyword>
<dbReference type="SUPFAM" id="SSF55681">
    <property type="entry name" value="Class II aaRS and biotin synthetases"/>
    <property type="match status" value="1"/>
</dbReference>
<dbReference type="InterPro" id="IPR033656">
    <property type="entry name" value="HisRS_anticodon"/>
</dbReference>
<dbReference type="GO" id="GO:0006427">
    <property type="term" value="P:histidyl-tRNA aminoacylation"/>
    <property type="evidence" value="ECO:0007669"/>
    <property type="project" value="UniProtKB-UniRule"/>
</dbReference>
<dbReference type="Pfam" id="PF13393">
    <property type="entry name" value="tRNA-synt_His"/>
    <property type="match status" value="1"/>
</dbReference>
<proteinExistence type="inferred from homology"/>
<dbReference type="SUPFAM" id="SSF52954">
    <property type="entry name" value="Class II aaRS ABD-related"/>
    <property type="match status" value="1"/>
</dbReference>
<dbReference type="Gene3D" id="3.40.50.800">
    <property type="entry name" value="Anticodon-binding domain"/>
    <property type="match status" value="1"/>
</dbReference>
<comment type="catalytic activity">
    <reaction evidence="8 9">
        <text>tRNA(His) + L-histidine + ATP = L-histidyl-tRNA(His) + AMP + diphosphate + H(+)</text>
        <dbReference type="Rhea" id="RHEA:17313"/>
        <dbReference type="Rhea" id="RHEA-COMP:9665"/>
        <dbReference type="Rhea" id="RHEA-COMP:9689"/>
        <dbReference type="ChEBI" id="CHEBI:15378"/>
        <dbReference type="ChEBI" id="CHEBI:30616"/>
        <dbReference type="ChEBI" id="CHEBI:33019"/>
        <dbReference type="ChEBI" id="CHEBI:57595"/>
        <dbReference type="ChEBI" id="CHEBI:78442"/>
        <dbReference type="ChEBI" id="CHEBI:78527"/>
        <dbReference type="ChEBI" id="CHEBI:456215"/>
        <dbReference type="EC" id="6.1.1.21"/>
    </reaction>
</comment>
<dbReference type="Proteomes" id="UP000320496">
    <property type="component" value="Chromosome"/>
</dbReference>
<evidence type="ECO:0000256" key="4">
    <source>
        <dbReference type="ARBA" id="ARBA00022741"/>
    </source>
</evidence>
<dbReference type="Gene3D" id="3.30.930.10">
    <property type="entry name" value="Bira Bifunctional Protein, Domain 2"/>
    <property type="match status" value="1"/>
</dbReference>
<protein>
    <recommendedName>
        <fullName evidence="9">Histidine--tRNA ligase</fullName>
        <ecNumber evidence="9">6.1.1.21</ecNumber>
    </recommendedName>
    <alternativeName>
        <fullName evidence="9">Histidyl-tRNA synthetase</fullName>
        <shortName evidence="9">HisRS</shortName>
    </alternativeName>
</protein>
<dbReference type="PANTHER" id="PTHR11476">
    <property type="entry name" value="HISTIDYL-TRNA SYNTHETASE"/>
    <property type="match status" value="1"/>
</dbReference>
<dbReference type="NCBIfam" id="TIGR00442">
    <property type="entry name" value="hisS"/>
    <property type="match status" value="1"/>
</dbReference>
<evidence type="ECO:0000256" key="2">
    <source>
        <dbReference type="ARBA" id="ARBA00011738"/>
    </source>
</evidence>
<dbReference type="InterPro" id="IPR045864">
    <property type="entry name" value="aa-tRNA-synth_II/BPL/LPL"/>
</dbReference>
<evidence type="ECO:0000256" key="3">
    <source>
        <dbReference type="ARBA" id="ARBA00022598"/>
    </source>
</evidence>
<dbReference type="EMBL" id="CP036275">
    <property type="protein sequence ID" value="QDU39430.1"/>
    <property type="molecule type" value="Genomic_DNA"/>
</dbReference>
<evidence type="ECO:0000256" key="6">
    <source>
        <dbReference type="ARBA" id="ARBA00022917"/>
    </source>
</evidence>
<dbReference type="InterPro" id="IPR015807">
    <property type="entry name" value="His-tRNA-ligase"/>
</dbReference>
<evidence type="ECO:0000313" key="13">
    <source>
        <dbReference type="Proteomes" id="UP000320496"/>
    </source>
</evidence>